<name>A0ACC1IE64_9FUNG</name>
<evidence type="ECO:0000313" key="1">
    <source>
        <dbReference type="EMBL" id="KAJ1893959.1"/>
    </source>
</evidence>
<gene>
    <name evidence="1" type="primary">mrpl3_2</name>
    <name evidence="1" type="ORF">LPJ66_005468</name>
</gene>
<sequence>MLFSITRTTSRLASTSAASISVRRAALSTFTSRKAGKPAAATAEDTNGAATYAALEARLNLQFKDRNLMELVCTHTSHEQGREGSNERLQWLGKRVLNLVVGEYLYAKYPNLPAEALQDVQHGSFGMASLAEVGRHFGMQPALRWTSVTADQSVGVTKVLGKAVQALVGAVYADQGAAAARQF</sequence>
<keyword evidence="2" id="KW-1185">Reference proteome</keyword>
<keyword evidence="1" id="KW-0689">Ribosomal protein</keyword>
<protein>
    <submittedName>
        <fullName evidence="1">54S ribosomal protein L3 mitochondrial</fullName>
    </submittedName>
</protein>
<dbReference type="Proteomes" id="UP001150581">
    <property type="component" value="Unassembled WGS sequence"/>
</dbReference>
<keyword evidence="1" id="KW-0687">Ribonucleoprotein</keyword>
<proteinExistence type="predicted"/>
<reference evidence="1" key="1">
    <citation type="submission" date="2022-07" db="EMBL/GenBank/DDBJ databases">
        <title>Phylogenomic reconstructions and comparative analyses of Kickxellomycotina fungi.</title>
        <authorList>
            <person name="Reynolds N.K."/>
            <person name="Stajich J.E."/>
            <person name="Barry K."/>
            <person name="Grigoriev I.V."/>
            <person name="Crous P."/>
            <person name="Smith M.E."/>
        </authorList>
    </citation>
    <scope>NUCLEOTIDE SEQUENCE</scope>
    <source>
        <strain evidence="1">Benny 63K</strain>
    </source>
</reference>
<comment type="caution">
    <text evidence="1">The sequence shown here is derived from an EMBL/GenBank/DDBJ whole genome shotgun (WGS) entry which is preliminary data.</text>
</comment>
<evidence type="ECO:0000313" key="2">
    <source>
        <dbReference type="Proteomes" id="UP001150581"/>
    </source>
</evidence>
<dbReference type="EMBL" id="JANBPG010000761">
    <property type="protein sequence ID" value="KAJ1893959.1"/>
    <property type="molecule type" value="Genomic_DNA"/>
</dbReference>
<feature type="non-terminal residue" evidence="1">
    <location>
        <position position="183"/>
    </location>
</feature>
<accession>A0ACC1IE64</accession>
<organism evidence="1 2">
    <name type="scientific">Kickxella alabastrina</name>
    <dbReference type="NCBI Taxonomy" id="61397"/>
    <lineage>
        <taxon>Eukaryota</taxon>
        <taxon>Fungi</taxon>
        <taxon>Fungi incertae sedis</taxon>
        <taxon>Zoopagomycota</taxon>
        <taxon>Kickxellomycotina</taxon>
        <taxon>Kickxellomycetes</taxon>
        <taxon>Kickxellales</taxon>
        <taxon>Kickxellaceae</taxon>
        <taxon>Kickxella</taxon>
    </lineage>
</organism>